<name>A0ABX7F1W5_9HYPH</name>
<gene>
    <name evidence="2" type="ORF">D4A92_20710</name>
</gene>
<reference evidence="2 3" key="1">
    <citation type="submission" date="2018-09" db="EMBL/GenBank/DDBJ databases">
        <title>Rhizobium sp. MAE2-X.</title>
        <authorList>
            <person name="Lee Y."/>
            <person name="Jeon C.O."/>
        </authorList>
    </citation>
    <scope>NUCLEOTIDE SEQUENCE [LARGE SCALE GENOMIC DNA]</scope>
    <source>
        <strain evidence="2 3">MAE2-X</strain>
    </source>
</reference>
<dbReference type="EMBL" id="CP032405">
    <property type="protein sequence ID" value="QRF53701.1"/>
    <property type="molecule type" value="Genomic_DNA"/>
</dbReference>
<evidence type="ECO:0000256" key="1">
    <source>
        <dbReference type="SAM" id="MobiDB-lite"/>
    </source>
</evidence>
<evidence type="ECO:0000313" key="3">
    <source>
        <dbReference type="Proteomes" id="UP000596351"/>
    </source>
</evidence>
<feature type="compositionally biased region" description="Basic and acidic residues" evidence="1">
    <location>
        <begin position="34"/>
        <end position="43"/>
    </location>
</feature>
<proteinExistence type="predicted"/>
<evidence type="ECO:0000313" key="2">
    <source>
        <dbReference type="EMBL" id="QRF53701.1"/>
    </source>
</evidence>
<dbReference type="Proteomes" id="UP000596351">
    <property type="component" value="Chromosome"/>
</dbReference>
<organism evidence="2 3">
    <name type="scientific">Rhizobium rosettiformans</name>
    <dbReference type="NCBI Taxonomy" id="1368430"/>
    <lineage>
        <taxon>Bacteria</taxon>
        <taxon>Pseudomonadati</taxon>
        <taxon>Pseudomonadota</taxon>
        <taxon>Alphaproteobacteria</taxon>
        <taxon>Hyphomicrobiales</taxon>
        <taxon>Rhizobiaceae</taxon>
        <taxon>Rhizobium/Agrobacterium group</taxon>
        <taxon>Rhizobium</taxon>
    </lineage>
</organism>
<protein>
    <submittedName>
        <fullName evidence="2">Uncharacterized protein</fullName>
    </submittedName>
</protein>
<accession>A0ABX7F1W5</accession>
<keyword evidence="3" id="KW-1185">Reference proteome</keyword>
<feature type="region of interest" description="Disordered" evidence="1">
    <location>
        <begin position="1"/>
        <end position="55"/>
    </location>
</feature>
<sequence length="120" mass="13139">MPTTAARAATDRQRVAAARRRSRPLTEARIASIDTKRGREMQTTKDPFSHGSMRAKAGAAVSLDKAAPQVQGASTCPCLFPDSTKASGIRVPRSLLFNDEKRQRKPFSVVHGNTEQIYVE</sequence>